<dbReference type="EMBL" id="JACSQV010000008">
    <property type="protein sequence ID" value="MBD7918775.1"/>
    <property type="molecule type" value="Genomic_DNA"/>
</dbReference>
<name>A0ABR8QEH9_9CELL</name>
<evidence type="ECO:0000313" key="2">
    <source>
        <dbReference type="Proteomes" id="UP000604241"/>
    </source>
</evidence>
<reference evidence="1 2" key="1">
    <citation type="submission" date="2020-08" db="EMBL/GenBank/DDBJ databases">
        <title>A Genomic Blueprint of the Chicken Gut Microbiome.</title>
        <authorList>
            <person name="Gilroy R."/>
            <person name="Ravi A."/>
            <person name="Getino M."/>
            <person name="Pursley I."/>
            <person name="Horton D.L."/>
            <person name="Alikhan N.-F."/>
            <person name="Baker D."/>
            <person name="Gharbi K."/>
            <person name="Hall N."/>
            <person name="Watson M."/>
            <person name="Adriaenssens E.M."/>
            <person name="Foster-Nyarko E."/>
            <person name="Jarju S."/>
            <person name="Secka A."/>
            <person name="Antonio M."/>
            <person name="Oren A."/>
            <person name="Chaudhuri R."/>
            <person name="La Ragione R.M."/>
            <person name="Hildebrand F."/>
            <person name="Pallen M.J."/>
        </authorList>
    </citation>
    <scope>NUCLEOTIDE SEQUENCE [LARGE SCALE GENOMIC DNA]</scope>
    <source>
        <strain evidence="1 2">Sa3CUA2</strain>
    </source>
</reference>
<gene>
    <name evidence="1" type="ORF">H9657_10880</name>
</gene>
<keyword evidence="2" id="KW-1185">Reference proteome</keyword>
<protein>
    <recommendedName>
        <fullName evidence="3">Polyketide cyclase</fullName>
    </recommendedName>
</protein>
<evidence type="ECO:0000313" key="1">
    <source>
        <dbReference type="EMBL" id="MBD7918775.1"/>
    </source>
</evidence>
<accession>A0ABR8QEH9</accession>
<sequence>MSTLWTASWKPGWYNLDQTLVVGRSSAFAFSLPGPQAGPGHELAFATSGEWKYWKATVVAVENARFGPVREVDTMRFGMYTFRFEDGRWVTIETEQWIGALLDASPGFPVDDFDEEWANTGGWDLRVTLTDVEGPVSREAAGSIMRAVAEEISERDSRRAPG</sequence>
<dbReference type="Proteomes" id="UP000604241">
    <property type="component" value="Unassembled WGS sequence"/>
</dbReference>
<evidence type="ECO:0008006" key="3">
    <source>
        <dbReference type="Google" id="ProtNLM"/>
    </source>
</evidence>
<comment type="caution">
    <text evidence="1">The sequence shown here is derived from an EMBL/GenBank/DDBJ whole genome shotgun (WGS) entry which is preliminary data.</text>
</comment>
<organism evidence="1 2">
    <name type="scientific">Cellulomonas avistercoris</name>
    <dbReference type="NCBI Taxonomy" id="2762242"/>
    <lineage>
        <taxon>Bacteria</taxon>
        <taxon>Bacillati</taxon>
        <taxon>Actinomycetota</taxon>
        <taxon>Actinomycetes</taxon>
        <taxon>Micrococcales</taxon>
        <taxon>Cellulomonadaceae</taxon>
        <taxon>Cellulomonas</taxon>
    </lineage>
</organism>
<dbReference type="RefSeq" id="WP_191783252.1">
    <property type="nucleotide sequence ID" value="NZ_JACSQV010000008.1"/>
</dbReference>
<proteinExistence type="predicted"/>